<accession>A0A1R1SAH7</accession>
<evidence type="ECO:0000313" key="9">
    <source>
        <dbReference type="EMBL" id="OMI35250.1"/>
    </source>
</evidence>
<feature type="transmembrane region" description="Helical" evidence="7">
    <location>
        <begin position="338"/>
        <end position="358"/>
    </location>
</feature>
<evidence type="ECO:0000259" key="8">
    <source>
        <dbReference type="PROSITE" id="PS50850"/>
    </source>
</evidence>
<feature type="transmembrane region" description="Helical" evidence="7">
    <location>
        <begin position="406"/>
        <end position="425"/>
    </location>
</feature>
<feature type="transmembrane region" description="Helical" evidence="7">
    <location>
        <begin position="316"/>
        <end position="332"/>
    </location>
</feature>
<dbReference type="CDD" id="cd17319">
    <property type="entry name" value="MFS_ExuT_GudP_like"/>
    <property type="match status" value="1"/>
</dbReference>
<dbReference type="Proteomes" id="UP000186168">
    <property type="component" value="Unassembled WGS sequence"/>
</dbReference>
<evidence type="ECO:0000256" key="5">
    <source>
        <dbReference type="ARBA" id="ARBA00023136"/>
    </source>
</evidence>
<dbReference type="AlphaFoldDB" id="A0A1R1SAH7"/>
<reference evidence="9 10" key="1">
    <citation type="submission" date="2013-05" db="EMBL/GenBank/DDBJ databases">
        <title>Genome sequence of Streptomyces sparsogenes DSM 40356.</title>
        <authorList>
            <person name="Coyne S."/>
            <person name="Seebeck F.P."/>
        </authorList>
    </citation>
    <scope>NUCLEOTIDE SEQUENCE [LARGE SCALE GENOMIC DNA]</scope>
    <source>
        <strain evidence="9 10">DSM 40356</strain>
    </source>
</reference>
<dbReference type="Gene3D" id="1.20.1250.20">
    <property type="entry name" value="MFS general substrate transporter like domains"/>
    <property type="match status" value="2"/>
</dbReference>
<feature type="transmembrane region" description="Helical" evidence="7">
    <location>
        <begin position="178"/>
        <end position="198"/>
    </location>
</feature>
<keyword evidence="2" id="KW-0813">Transport</keyword>
<feature type="transmembrane region" description="Helical" evidence="7">
    <location>
        <begin position="281"/>
        <end position="304"/>
    </location>
</feature>
<evidence type="ECO:0000256" key="3">
    <source>
        <dbReference type="ARBA" id="ARBA00022692"/>
    </source>
</evidence>
<feature type="transmembrane region" description="Helical" evidence="7">
    <location>
        <begin position="15"/>
        <end position="32"/>
    </location>
</feature>
<comment type="caution">
    <text evidence="9">The sequence shown here is derived from an EMBL/GenBank/DDBJ whole genome shotgun (WGS) entry which is preliminary data.</text>
</comment>
<sequence>MNDTSLVERQALRKAARRLAPLVLLLYTAGYLDRVNLGTAALTMNSDLGISAAAFGFATGIFSAGYIALQIPSNLALNKLGPRRWLGLLTISWGVVAMLTSLVQGEKSLVAVRIALGAVEAGLLPGMFMYLTIWFPPRMRGRITAVVCLPFYAILGTPLSASIMQYADGLAGVAGWRWMFLLEGAPTIVIGLVLLRLLTDSPASATWLSDEEKAALLRTAEPATGDKPRVGLRDILDRLRDLRLVTLSLAVALLWVGFAAITSFLPLIVAGFAEHTHMKLSLVQTGLLSGLVYVPATFVALAWVSSSDRRDERVKHVACGALLAAAGTVLAVNASNLWVTLLGTVLLTSGIYAALFIVWQIPVAHLRGPVAMSVGIAMTTMLGNIGSFMAPYVVGWLRDSTGNFDSGLYFIAVSLVACAVVTVAGNRIRTSPPHPHTPATPGGAIEETLTH</sequence>
<evidence type="ECO:0000256" key="7">
    <source>
        <dbReference type="SAM" id="Phobius"/>
    </source>
</evidence>
<dbReference type="PROSITE" id="PS50850">
    <property type="entry name" value="MFS"/>
    <property type="match status" value="1"/>
</dbReference>
<feature type="region of interest" description="Disordered" evidence="6">
    <location>
        <begin position="430"/>
        <end position="451"/>
    </location>
</feature>
<evidence type="ECO:0000313" key="10">
    <source>
        <dbReference type="Proteomes" id="UP000186168"/>
    </source>
</evidence>
<dbReference type="RefSeq" id="WP_076971769.1">
    <property type="nucleotide sequence ID" value="NZ_ASQP01000410.1"/>
</dbReference>
<keyword evidence="4 7" id="KW-1133">Transmembrane helix</keyword>
<dbReference type="InterPro" id="IPR020846">
    <property type="entry name" value="MFS_dom"/>
</dbReference>
<dbReference type="GO" id="GO:0022857">
    <property type="term" value="F:transmembrane transporter activity"/>
    <property type="evidence" value="ECO:0007669"/>
    <property type="project" value="InterPro"/>
</dbReference>
<feature type="transmembrane region" description="Helical" evidence="7">
    <location>
        <begin position="143"/>
        <end position="166"/>
    </location>
</feature>
<dbReference type="InterPro" id="IPR011701">
    <property type="entry name" value="MFS"/>
</dbReference>
<keyword evidence="10" id="KW-1185">Reference proteome</keyword>
<comment type="subcellular location">
    <subcellularLocation>
        <location evidence="1">Cell membrane</location>
        <topology evidence="1">Multi-pass membrane protein</topology>
    </subcellularLocation>
</comment>
<evidence type="ECO:0000256" key="6">
    <source>
        <dbReference type="SAM" id="MobiDB-lite"/>
    </source>
</evidence>
<organism evidence="9 10">
    <name type="scientific">Streptomyces sparsogenes DSM 40356</name>
    <dbReference type="NCBI Taxonomy" id="1331668"/>
    <lineage>
        <taxon>Bacteria</taxon>
        <taxon>Bacillati</taxon>
        <taxon>Actinomycetota</taxon>
        <taxon>Actinomycetes</taxon>
        <taxon>Kitasatosporales</taxon>
        <taxon>Streptomycetaceae</taxon>
        <taxon>Streptomyces</taxon>
    </lineage>
</organism>
<name>A0A1R1SAH7_9ACTN</name>
<dbReference type="PANTHER" id="PTHR43791">
    <property type="entry name" value="PERMEASE-RELATED"/>
    <property type="match status" value="1"/>
</dbReference>
<feature type="transmembrane region" description="Helical" evidence="7">
    <location>
        <begin position="85"/>
        <end position="104"/>
    </location>
</feature>
<feature type="domain" description="Major facilitator superfamily (MFS) profile" evidence="8">
    <location>
        <begin position="19"/>
        <end position="429"/>
    </location>
</feature>
<feature type="transmembrane region" description="Helical" evidence="7">
    <location>
        <begin position="244"/>
        <end position="269"/>
    </location>
</feature>
<dbReference type="PANTHER" id="PTHR43791:SF36">
    <property type="entry name" value="TRANSPORTER, PUTATIVE (AFU_ORTHOLOGUE AFUA_6G08340)-RELATED"/>
    <property type="match status" value="1"/>
</dbReference>
<dbReference type="EMBL" id="ASQP01000410">
    <property type="protein sequence ID" value="OMI35250.1"/>
    <property type="molecule type" value="Genomic_DNA"/>
</dbReference>
<feature type="transmembrane region" description="Helical" evidence="7">
    <location>
        <begin position="52"/>
        <end position="73"/>
    </location>
</feature>
<dbReference type="Pfam" id="PF07690">
    <property type="entry name" value="MFS_1"/>
    <property type="match status" value="2"/>
</dbReference>
<feature type="transmembrane region" description="Helical" evidence="7">
    <location>
        <begin position="370"/>
        <end position="394"/>
    </location>
</feature>
<dbReference type="SUPFAM" id="SSF103473">
    <property type="entry name" value="MFS general substrate transporter"/>
    <property type="match status" value="1"/>
</dbReference>
<evidence type="ECO:0000256" key="2">
    <source>
        <dbReference type="ARBA" id="ARBA00022448"/>
    </source>
</evidence>
<proteinExistence type="predicted"/>
<evidence type="ECO:0000256" key="4">
    <source>
        <dbReference type="ARBA" id="ARBA00022989"/>
    </source>
</evidence>
<gene>
    <name evidence="9" type="ORF">SPAR_32681</name>
</gene>
<keyword evidence="3 7" id="KW-0812">Transmembrane</keyword>
<dbReference type="GO" id="GO:0005886">
    <property type="term" value="C:plasma membrane"/>
    <property type="evidence" value="ECO:0007669"/>
    <property type="project" value="UniProtKB-SubCell"/>
</dbReference>
<keyword evidence="5 7" id="KW-0472">Membrane</keyword>
<dbReference type="InterPro" id="IPR036259">
    <property type="entry name" value="MFS_trans_sf"/>
</dbReference>
<evidence type="ECO:0000256" key="1">
    <source>
        <dbReference type="ARBA" id="ARBA00004651"/>
    </source>
</evidence>
<protein>
    <submittedName>
        <fullName evidence="9">Putative tartrate transporter</fullName>
    </submittedName>
</protein>
<dbReference type="FunFam" id="1.20.1250.20:FF:000018">
    <property type="entry name" value="MFS transporter permease"/>
    <property type="match status" value="1"/>
</dbReference>
<feature type="transmembrane region" description="Helical" evidence="7">
    <location>
        <begin position="110"/>
        <end position="131"/>
    </location>
</feature>